<reference evidence="2" key="1">
    <citation type="submission" date="2023-05" db="EMBL/GenBank/DDBJ databases">
        <title>Genome and transcriptome analyses reveal genes involved in the formation of fine ridges on petal epidermal cells in Hibiscus trionum.</title>
        <authorList>
            <person name="Koshimizu S."/>
            <person name="Masuda S."/>
            <person name="Ishii T."/>
            <person name="Shirasu K."/>
            <person name="Hoshino A."/>
            <person name="Arita M."/>
        </authorList>
    </citation>
    <scope>NUCLEOTIDE SEQUENCE</scope>
    <source>
        <strain evidence="2">Hamamatsu line</strain>
    </source>
</reference>
<protein>
    <submittedName>
        <fullName evidence="2">Uncharacterized protein</fullName>
    </submittedName>
</protein>
<accession>A0A9W7IFN8</accession>
<keyword evidence="3" id="KW-1185">Reference proteome</keyword>
<dbReference type="Proteomes" id="UP001165190">
    <property type="component" value="Unassembled WGS sequence"/>
</dbReference>
<gene>
    <name evidence="2" type="ORF">HRI_003099000</name>
</gene>
<evidence type="ECO:0000313" key="3">
    <source>
        <dbReference type="Proteomes" id="UP001165190"/>
    </source>
</evidence>
<feature type="transmembrane region" description="Helical" evidence="1">
    <location>
        <begin position="44"/>
        <end position="63"/>
    </location>
</feature>
<keyword evidence="1" id="KW-0472">Membrane</keyword>
<comment type="caution">
    <text evidence="2">The sequence shown here is derived from an EMBL/GenBank/DDBJ whole genome shotgun (WGS) entry which is preliminary data.</text>
</comment>
<dbReference type="InterPro" id="IPR050232">
    <property type="entry name" value="FBL13/AtMIF1-like"/>
</dbReference>
<evidence type="ECO:0000313" key="2">
    <source>
        <dbReference type="EMBL" id="GMI94297.1"/>
    </source>
</evidence>
<dbReference type="OrthoDB" id="1298252at2759"/>
<organism evidence="2 3">
    <name type="scientific">Hibiscus trionum</name>
    <name type="common">Flower of an hour</name>
    <dbReference type="NCBI Taxonomy" id="183268"/>
    <lineage>
        <taxon>Eukaryota</taxon>
        <taxon>Viridiplantae</taxon>
        <taxon>Streptophyta</taxon>
        <taxon>Embryophyta</taxon>
        <taxon>Tracheophyta</taxon>
        <taxon>Spermatophyta</taxon>
        <taxon>Magnoliopsida</taxon>
        <taxon>eudicotyledons</taxon>
        <taxon>Gunneridae</taxon>
        <taxon>Pentapetalae</taxon>
        <taxon>rosids</taxon>
        <taxon>malvids</taxon>
        <taxon>Malvales</taxon>
        <taxon>Malvaceae</taxon>
        <taxon>Malvoideae</taxon>
        <taxon>Hibiscus</taxon>
    </lineage>
</organism>
<dbReference type="PANTHER" id="PTHR31900:SF27">
    <property type="entry name" value="FBD DOMAIN-CONTAINING PROTEIN"/>
    <property type="match status" value="1"/>
</dbReference>
<name>A0A9W7IFN8_HIBTR</name>
<sequence length="233" mass="26854">MAKHVKSVGVLNRRAACLILFSVTYCHSFPLKMQFGILFFHPDGDISLLLCLALIFMISPSNVENFKNFVDRLLFSPNQVSLECFRLIFWYYNFGFDNTNYDDCLCGWISAILRRGVKELDLLVLTYRPMLPVDMFTCQSLVTLKLENNGRVKVPMNVCLPNLNSLSLKILVLNFGRIVKHKPRKYFNYVVEIIAPNLVYFKYIDLIGEGYTLSNMSSLEKVHISINPFGKKQ</sequence>
<dbReference type="AlphaFoldDB" id="A0A9W7IFN8"/>
<dbReference type="PANTHER" id="PTHR31900">
    <property type="entry name" value="F-BOX/RNI SUPERFAMILY PROTEIN-RELATED"/>
    <property type="match status" value="1"/>
</dbReference>
<dbReference type="EMBL" id="BSYR01000026">
    <property type="protein sequence ID" value="GMI94297.1"/>
    <property type="molecule type" value="Genomic_DNA"/>
</dbReference>
<evidence type="ECO:0000256" key="1">
    <source>
        <dbReference type="SAM" id="Phobius"/>
    </source>
</evidence>
<proteinExistence type="predicted"/>
<keyword evidence="1" id="KW-1133">Transmembrane helix</keyword>
<keyword evidence="1" id="KW-0812">Transmembrane</keyword>